<feature type="region of interest" description="Disordered" evidence="4">
    <location>
        <begin position="149"/>
        <end position="203"/>
    </location>
</feature>
<comment type="similarity">
    <text evidence="1">Belongs to the SH3BP5 family.</text>
</comment>
<feature type="compositionally biased region" description="Basic and acidic residues" evidence="4">
    <location>
        <begin position="149"/>
        <end position="163"/>
    </location>
</feature>
<feature type="region of interest" description="Disordered" evidence="4">
    <location>
        <begin position="323"/>
        <end position="352"/>
    </location>
</feature>
<feature type="region of interest" description="Disordered" evidence="4">
    <location>
        <begin position="225"/>
        <end position="281"/>
    </location>
</feature>
<comment type="caution">
    <text evidence="5">The sequence shown here is derived from an EMBL/GenBank/DDBJ whole genome shotgun (WGS) entry which is preliminary data.</text>
</comment>
<dbReference type="GO" id="GO:0035556">
    <property type="term" value="P:intracellular signal transduction"/>
    <property type="evidence" value="ECO:0007669"/>
    <property type="project" value="InterPro"/>
</dbReference>
<name>A0A8S2DYR8_9BILA</name>
<dbReference type="PANTHER" id="PTHR19423">
    <property type="entry name" value="SH3 DOMAIN-BINDING PROTEIN 5"/>
    <property type="match status" value="1"/>
</dbReference>
<dbReference type="EMBL" id="CAJNOK010009379">
    <property type="protein sequence ID" value="CAF1088561.1"/>
    <property type="molecule type" value="Genomic_DNA"/>
</dbReference>
<accession>A0A8S2DYR8</accession>
<evidence type="ECO:0000313" key="6">
    <source>
        <dbReference type="EMBL" id="CAF3850258.1"/>
    </source>
</evidence>
<evidence type="ECO:0000313" key="7">
    <source>
        <dbReference type="Proteomes" id="UP000677228"/>
    </source>
</evidence>
<evidence type="ECO:0000256" key="1">
    <source>
        <dbReference type="ARBA" id="ARBA00007796"/>
    </source>
</evidence>
<proteinExistence type="inferred from homology"/>
<reference evidence="5" key="1">
    <citation type="submission" date="2021-02" db="EMBL/GenBank/DDBJ databases">
        <authorList>
            <person name="Nowell W R."/>
        </authorList>
    </citation>
    <scope>NUCLEOTIDE SEQUENCE</scope>
</reference>
<feature type="compositionally biased region" description="Polar residues" evidence="4">
    <location>
        <begin position="261"/>
        <end position="278"/>
    </location>
</feature>
<feature type="compositionally biased region" description="Polar residues" evidence="4">
    <location>
        <begin position="172"/>
        <end position="188"/>
    </location>
</feature>
<evidence type="ECO:0000256" key="2">
    <source>
        <dbReference type="ARBA" id="ARBA00023054"/>
    </source>
</evidence>
<dbReference type="Pfam" id="PF05276">
    <property type="entry name" value="SH3BP5"/>
    <property type="match status" value="1"/>
</dbReference>
<protein>
    <submittedName>
        <fullName evidence="5">Uncharacterized protein</fullName>
    </submittedName>
</protein>
<dbReference type="GO" id="GO:0004860">
    <property type="term" value="F:protein kinase inhibitor activity"/>
    <property type="evidence" value="ECO:0007669"/>
    <property type="project" value="TreeGrafter"/>
</dbReference>
<dbReference type="EMBL" id="CAJOBA010009396">
    <property type="protein sequence ID" value="CAF3850258.1"/>
    <property type="molecule type" value="Genomic_DNA"/>
</dbReference>
<organism evidence="5 7">
    <name type="scientific">Didymodactylos carnosus</name>
    <dbReference type="NCBI Taxonomy" id="1234261"/>
    <lineage>
        <taxon>Eukaryota</taxon>
        <taxon>Metazoa</taxon>
        <taxon>Spiralia</taxon>
        <taxon>Gnathifera</taxon>
        <taxon>Rotifera</taxon>
        <taxon>Eurotatoria</taxon>
        <taxon>Bdelloidea</taxon>
        <taxon>Philodinida</taxon>
        <taxon>Philodinidae</taxon>
        <taxon>Didymodactylos</taxon>
    </lineage>
</organism>
<sequence length="352" mass="40044">VKETLTKAKHRFERAQALHVAAKELAVVSADYIDEYQKSNQNTQSWNETYGQAIAKAADAEREKYEADQEQQKAQNEYEVLEKLVEKLQKDYRRSINKSKLYYEMKADFHKELEFQKRKVYGLENCVCEAKAQYQESLRNLEKISNEIHEQRKQTKTRRELGERTAGVGSEEPSSVIETEKQFISTPPKSNPPLPFNLKTDDPTLKKQRDALSYFLRTEKLPAGVFTLHDRDSPEGGETPTNNSPSFAPSKPIVCPLGLTVPSSDASSLTNESQSQSNYRRKISDVTSITTTSDYDEEDTDDVLSVLNDEQIEHLAGLHFYEKPTQPTGMETKLSDDLLNSLSNPHSKLVMN</sequence>
<dbReference type="GO" id="GO:0005737">
    <property type="term" value="C:cytoplasm"/>
    <property type="evidence" value="ECO:0007669"/>
    <property type="project" value="TreeGrafter"/>
</dbReference>
<feature type="coiled-coil region" evidence="3">
    <location>
        <begin position="55"/>
        <end position="98"/>
    </location>
</feature>
<evidence type="ECO:0000313" key="5">
    <source>
        <dbReference type="EMBL" id="CAF1088561.1"/>
    </source>
</evidence>
<evidence type="ECO:0000256" key="4">
    <source>
        <dbReference type="SAM" id="MobiDB-lite"/>
    </source>
</evidence>
<gene>
    <name evidence="5" type="ORF">OVA965_LOCUS18698</name>
    <name evidence="6" type="ORF">TMI583_LOCUS18710</name>
</gene>
<dbReference type="InterPro" id="IPR007940">
    <property type="entry name" value="SH3BP5"/>
</dbReference>
<feature type="non-terminal residue" evidence="5">
    <location>
        <position position="352"/>
    </location>
</feature>
<keyword evidence="2 3" id="KW-0175">Coiled coil</keyword>
<dbReference type="Proteomes" id="UP000682733">
    <property type="component" value="Unassembled WGS sequence"/>
</dbReference>
<dbReference type="PANTHER" id="PTHR19423:SF1">
    <property type="entry name" value="SH3 DOMAIN-BINDING PROTEIN 5"/>
    <property type="match status" value="1"/>
</dbReference>
<dbReference type="Proteomes" id="UP000677228">
    <property type="component" value="Unassembled WGS sequence"/>
</dbReference>
<evidence type="ECO:0000256" key="3">
    <source>
        <dbReference type="SAM" id="Coils"/>
    </source>
</evidence>
<dbReference type="AlphaFoldDB" id="A0A8S2DYR8"/>